<dbReference type="Gene3D" id="3.40.30.10">
    <property type="entry name" value="Glutaredoxin"/>
    <property type="match status" value="1"/>
</dbReference>
<reference evidence="2" key="1">
    <citation type="journal article" date="2016" name="Genome Announc.">
        <title>Genome sequences of three species of Hanseniaspora isolated from spontaneous wine fermentations.</title>
        <authorList>
            <person name="Sternes P.R."/>
            <person name="Lee D."/>
            <person name="Kutyna D.R."/>
            <person name="Borneman A.R."/>
        </authorList>
    </citation>
    <scope>NUCLEOTIDE SEQUENCE [LARGE SCALE GENOMIC DNA]</scope>
    <source>
        <strain evidence="2">AWRI3580</strain>
    </source>
</reference>
<keyword evidence="2" id="KW-1185">Reference proteome</keyword>
<gene>
    <name evidence="1" type="ORF">AWRI3580_g2751</name>
</gene>
<proteinExistence type="predicted"/>
<organism evidence="1 2">
    <name type="scientific">Hanseniaspora uvarum</name>
    <name type="common">Yeast</name>
    <name type="synonym">Kloeckera apiculata</name>
    <dbReference type="NCBI Taxonomy" id="29833"/>
    <lineage>
        <taxon>Eukaryota</taxon>
        <taxon>Fungi</taxon>
        <taxon>Dikarya</taxon>
        <taxon>Ascomycota</taxon>
        <taxon>Saccharomycotina</taxon>
        <taxon>Saccharomycetes</taxon>
        <taxon>Saccharomycodales</taxon>
        <taxon>Saccharomycodaceae</taxon>
        <taxon>Hanseniaspora</taxon>
    </lineage>
</organism>
<dbReference type="AlphaFoldDB" id="A0A1E5RJ64"/>
<evidence type="ECO:0000313" key="2">
    <source>
        <dbReference type="Proteomes" id="UP000095358"/>
    </source>
</evidence>
<protein>
    <submittedName>
        <fullName evidence="1">Glutaredoxin-8</fullName>
    </submittedName>
</protein>
<dbReference type="STRING" id="29833.A0A1E5RJ64"/>
<dbReference type="VEuPathDB" id="FungiDB:AWRI3580_g2751"/>
<dbReference type="Proteomes" id="UP000095358">
    <property type="component" value="Unassembled WGS sequence"/>
</dbReference>
<sequence>MPVTLDIARKEVAELLKNNRFVQLNASWCPDCVYTQSVFRKYDVIDKVKFFEIGKYSRGTPDFENYYLAFQEAANKKNLPLIFVDGKFVATEHTFHDWENSKTLEQQFKNLGLL</sequence>
<evidence type="ECO:0000313" key="1">
    <source>
        <dbReference type="EMBL" id="OEJ86925.1"/>
    </source>
</evidence>
<dbReference type="EMBL" id="LPNN01000005">
    <property type="protein sequence ID" value="OEJ86925.1"/>
    <property type="molecule type" value="Genomic_DNA"/>
</dbReference>
<dbReference type="OrthoDB" id="418495at2759"/>
<dbReference type="SUPFAM" id="SSF52833">
    <property type="entry name" value="Thioredoxin-like"/>
    <property type="match status" value="1"/>
</dbReference>
<accession>A0A1E5RJ64</accession>
<name>A0A1E5RJ64_HANUV</name>
<dbReference type="InterPro" id="IPR036249">
    <property type="entry name" value="Thioredoxin-like_sf"/>
</dbReference>
<dbReference type="PROSITE" id="PS51354">
    <property type="entry name" value="GLUTAREDOXIN_2"/>
    <property type="match status" value="1"/>
</dbReference>
<comment type="caution">
    <text evidence="1">The sequence shown here is derived from an EMBL/GenBank/DDBJ whole genome shotgun (WGS) entry which is preliminary data.</text>
</comment>